<protein>
    <submittedName>
        <fullName evidence="11">MFS transporter</fullName>
    </submittedName>
</protein>
<dbReference type="PANTHER" id="PTHR42718">
    <property type="entry name" value="MAJOR FACILITATOR SUPERFAMILY MULTIDRUG TRANSPORTER MFSC"/>
    <property type="match status" value="1"/>
</dbReference>
<feature type="transmembrane region" description="Helical" evidence="9">
    <location>
        <begin position="325"/>
        <end position="346"/>
    </location>
</feature>
<dbReference type="Gene3D" id="1.20.1250.20">
    <property type="entry name" value="MFS general substrate transporter like domains"/>
    <property type="match status" value="1"/>
</dbReference>
<keyword evidence="2" id="KW-0813">Transport</keyword>
<keyword evidence="6 9" id="KW-0472">Membrane</keyword>
<feature type="transmembrane region" description="Helical" evidence="9">
    <location>
        <begin position="261"/>
        <end position="284"/>
    </location>
</feature>
<dbReference type="RefSeq" id="WP_149509819.1">
    <property type="nucleotide sequence ID" value="NZ_VDFC01000011.1"/>
</dbReference>
<dbReference type="InterPro" id="IPR036259">
    <property type="entry name" value="MFS_trans_sf"/>
</dbReference>
<evidence type="ECO:0000256" key="2">
    <source>
        <dbReference type="ARBA" id="ARBA00022448"/>
    </source>
</evidence>
<feature type="transmembrane region" description="Helical" evidence="9">
    <location>
        <begin position="7"/>
        <end position="30"/>
    </location>
</feature>
<feature type="transmembrane region" description="Helical" evidence="9">
    <location>
        <begin position="42"/>
        <end position="60"/>
    </location>
</feature>
<dbReference type="AlphaFoldDB" id="A0A5B0BIR1"/>
<evidence type="ECO:0000256" key="3">
    <source>
        <dbReference type="ARBA" id="ARBA00022475"/>
    </source>
</evidence>
<dbReference type="Gene3D" id="1.20.1720.10">
    <property type="entry name" value="Multidrug resistance protein D"/>
    <property type="match status" value="1"/>
</dbReference>
<feature type="transmembrane region" description="Helical" evidence="9">
    <location>
        <begin position="158"/>
        <end position="177"/>
    </location>
</feature>
<proteinExistence type="predicted"/>
<feature type="transmembrane region" description="Helical" evidence="9">
    <location>
        <begin position="296"/>
        <end position="318"/>
    </location>
</feature>
<feature type="domain" description="Major facilitator superfamily (MFS) profile" evidence="10">
    <location>
        <begin position="6"/>
        <end position="454"/>
    </location>
</feature>
<dbReference type="CDD" id="cd17321">
    <property type="entry name" value="MFS_MMR_MDR_like"/>
    <property type="match status" value="1"/>
</dbReference>
<evidence type="ECO:0000256" key="8">
    <source>
        <dbReference type="SAM" id="MobiDB-lite"/>
    </source>
</evidence>
<dbReference type="InterPro" id="IPR004638">
    <property type="entry name" value="EmrB-like"/>
</dbReference>
<dbReference type="InterPro" id="IPR020846">
    <property type="entry name" value="MFS_dom"/>
</dbReference>
<evidence type="ECO:0000313" key="12">
    <source>
        <dbReference type="Proteomes" id="UP000324965"/>
    </source>
</evidence>
<evidence type="ECO:0000259" key="10">
    <source>
        <dbReference type="PROSITE" id="PS50850"/>
    </source>
</evidence>
<dbReference type="SUPFAM" id="SSF103473">
    <property type="entry name" value="MFS general substrate transporter"/>
    <property type="match status" value="1"/>
</dbReference>
<organism evidence="11 12">
    <name type="scientific">Streptomyces apricus</name>
    <dbReference type="NCBI Taxonomy" id="1828112"/>
    <lineage>
        <taxon>Bacteria</taxon>
        <taxon>Bacillati</taxon>
        <taxon>Actinomycetota</taxon>
        <taxon>Actinomycetes</taxon>
        <taxon>Kitasatosporales</taxon>
        <taxon>Streptomycetaceae</taxon>
        <taxon>Streptomyces</taxon>
    </lineage>
</organism>
<reference evidence="11 12" key="1">
    <citation type="submission" date="2019-05" db="EMBL/GenBank/DDBJ databases">
        <authorList>
            <person name="Hariharan J."/>
            <person name="Choudoir M.J."/>
            <person name="Diebold P."/>
            <person name="Panke-Buisse K."/>
            <person name="Buckley D.H."/>
        </authorList>
    </citation>
    <scope>NUCLEOTIDE SEQUENCE [LARGE SCALE GENOMIC DNA]</scope>
    <source>
        <strain evidence="11 12">SUN51</strain>
    </source>
</reference>
<keyword evidence="5 9" id="KW-1133">Transmembrane helix</keyword>
<evidence type="ECO:0000256" key="1">
    <source>
        <dbReference type="ARBA" id="ARBA00004651"/>
    </source>
</evidence>
<dbReference type="PANTHER" id="PTHR42718:SF49">
    <property type="entry name" value="EXPORT PROTEIN"/>
    <property type="match status" value="1"/>
</dbReference>
<gene>
    <name evidence="11" type="ORF">FGF04_04050</name>
</gene>
<dbReference type="GO" id="GO:0005886">
    <property type="term" value="C:plasma membrane"/>
    <property type="evidence" value="ECO:0007669"/>
    <property type="project" value="UniProtKB-SubCell"/>
</dbReference>
<feature type="transmembrane region" description="Helical" evidence="9">
    <location>
        <begin position="389"/>
        <end position="410"/>
    </location>
</feature>
<keyword evidence="3" id="KW-1003">Cell membrane</keyword>
<feature type="transmembrane region" description="Helical" evidence="9">
    <location>
        <begin position="189"/>
        <end position="211"/>
    </location>
</feature>
<keyword evidence="12" id="KW-1185">Reference proteome</keyword>
<evidence type="ECO:0000256" key="9">
    <source>
        <dbReference type="SAM" id="Phobius"/>
    </source>
</evidence>
<keyword evidence="7" id="KW-0046">Antibiotic resistance</keyword>
<dbReference type="Pfam" id="PF07690">
    <property type="entry name" value="MFS_1"/>
    <property type="match status" value="1"/>
</dbReference>
<feature type="region of interest" description="Disordered" evidence="8">
    <location>
        <begin position="459"/>
        <end position="486"/>
    </location>
</feature>
<dbReference type="EMBL" id="VDFC01000011">
    <property type="protein sequence ID" value="KAA0941950.1"/>
    <property type="molecule type" value="Genomic_DNA"/>
</dbReference>
<comment type="subcellular location">
    <subcellularLocation>
        <location evidence="1">Cell membrane</location>
        <topology evidence="1">Multi-pass membrane protein</topology>
    </subcellularLocation>
</comment>
<name>A0A5B0BIR1_9ACTN</name>
<keyword evidence="4 9" id="KW-0812">Transmembrane</keyword>
<feature type="transmembrane region" description="Helical" evidence="9">
    <location>
        <begin position="130"/>
        <end position="152"/>
    </location>
</feature>
<evidence type="ECO:0000313" key="11">
    <source>
        <dbReference type="EMBL" id="KAA0941950.1"/>
    </source>
</evidence>
<sequence length="486" mass="49576">MRKWSPLIAVCLGTFLLLVDVLIVVVALPAISDDFRADYADLQWVVDGYALSLAALVLGAGSLADRFGRRRLYLIGIGVFALSSLLCAAAPDEQALIAARILQGLGGAAMFACTAALLNFTYHGRDRGVAFGIWGAVNGLAAAAGPLVGGLLTEHLGWRWVFLVNLPVCVVAVWFTVRGVSESRAPRGGRLDLSGTIGFTVAAAAVTYGLIRAGEAGWGDGTALTAFAAGLAALVLFLVAEARSDHPMLDLALFRRTPFTVLIVAAFLTQAAAFGSLPFITVWLQQVLGNGPVDAGLYGALPMAAASLVVGAGAGRLLQRIAPRWTVGLGLLLIAAGNLLQARIGADSTGTVLIPGLIVAGLGVGSVLPANASALLAEVPRERSGMAGGALNTFRQLGLALGVAVFGTVFTDRVAQAHGSPAGFADGLDAILRIASATALAAGVLVLVLLRKHATPHATPQVAAPDPAQAAAPAPAPEGAAPPVRR</sequence>
<evidence type="ECO:0000256" key="6">
    <source>
        <dbReference type="ARBA" id="ARBA00023136"/>
    </source>
</evidence>
<dbReference type="Proteomes" id="UP000324965">
    <property type="component" value="Unassembled WGS sequence"/>
</dbReference>
<evidence type="ECO:0000256" key="4">
    <source>
        <dbReference type="ARBA" id="ARBA00022692"/>
    </source>
</evidence>
<feature type="transmembrane region" description="Helical" evidence="9">
    <location>
        <begin position="223"/>
        <end position="240"/>
    </location>
</feature>
<dbReference type="OrthoDB" id="9781469at2"/>
<evidence type="ECO:0000256" key="5">
    <source>
        <dbReference type="ARBA" id="ARBA00022989"/>
    </source>
</evidence>
<dbReference type="PROSITE" id="PS50850">
    <property type="entry name" value="MFS"/>
    <property type="match status" value="1"/>
</dbReference>
<feature type="transmembrane region" description="Helical" evidence="9">
    <location>
        <begin position="352"/>
        <end position="377"/>
    </location>
</feature>
<accession>A0A5B0BIR1</accession>
<dbReference type="GO" id="GO:0046677">
    <property type="term" value="P:response to antibiotic"/>
    <property type="evidence" value="ECO:0007669"/>
    <property type="project" value="UniProtKB-KW"/>
</dbReference>
<dbReference type="GO" id="GO:0022857">
    <property type="term" value="F:transmembrane transporter activity"/>
    <property type="evidence" value="ECO:0007669"/>
    <property type="project" value="InterPro"/>
</dbReference>
<comment type="caution">
    <text evidence="11">The sequence shown here is derived from an EMBL/GenBank/DDBJ whole genome shotgun (WGS) entry which is preliminary data.</text>
</comment>
<dbReference type="NCBIfam" id="TIGR00711">
    <property type="entry name" value="efflux_EmrB"/>
    <property type="match status" value="1"/>
</dbReference>
<evidence type="ECO:0000256" key="7">
    <source>
        <dbReference type="ARBA" id="ARBA00023251"/>
    </source>
</evidence>
<dbReference type="InterPro" id="IPR011701">
    <property type="entry name" value="MFS"/>
</dbReference>
<feature type="transmembrane region" description="Helical" evidence="9">
    <location>
        <begin position="72"/>
        <end position="91"/>
    </location>
</feature>
<feature type="transmembrane region" description="Helical" evidence="9">
    <location>
        <begin position="430"/>
        <end position="450"/>
    </location>
</feature>
<dbReference type="PRINTS" id="PR01036">
    <property type="entry name" value="TCRTETB"/>
</dbReference>
<feature type="transmembrane region" description="Helical" evidence="9">
    <location>
        <begin position="97"/>
        <end position="118"/>
    </location>
</feature>